<reference evidence="2" key="2">
    <citation type="submission" date="2023-05" db="EMBL/GenBank/DDBJ databases">
        <authorList>
            <consortium name="Lawrence Berkeley National Laboratory"/>
            <person name="Steindorff A."/>
            <person name="Hensen N."/>
            <person name="Bonometti L."/>
            <person name="Westerberg I."/>
            <person name="Brannstrom I.O."/>
            <person name="Guillou S."/>
            <person name="Cros-Aarteil S."/>
            <person name="Calhoun S."/>
            <person name="Haridas S."/>
            <person name="Kuo A."/>
            <person name="Mondo S."/>
            <person name="Pangilinan J."/>
            <person name="Riley R."/>
            <person name="Labutti K."/>
            <person name="Andreopoulos B."/>
            <person name="Lipzen A."/>
            <person name="Chen C."/>
            <person name="Yanf M."/>
            <person name="Daum C."/>
            <person name="Ng V."/>
            <person name="Clum A."/>
            <person name="Ohm R."/>
            <person name="Martin F."/>
            <person name="Silar P."/>
            <person name="Natvig D."/>
            <person name="Lalanne C."/>
            <person name="Gautier V."/>
            <person name="Ament-Velasquez S.L."/>
            <person name="Kruys A."/>
            <person name="Hutchinson M.I."/>
            <person name="Powell A.J."/>
            <person name="Barry K."/>
            <person name="Miller A.N."/>
            <person name="Grigoriev I.V."/>
            <person name="Debuchy R."/>
            <person name="Gladieux P."/>
            <person name="Thoren M.H."/>
            <person name="Johannesson H."/>
        </authorList>
    </citation>
    <scope>NUCLEOTIDE SEQUENCE</scope>
    <source>
        <strain evidence="2">PSN309</strain>
    </source>
</reference>
<dbReference type="EMBL" id="MU864627">
    <property type="protein sequence ID" value="KAK4182656.1"/>
    <property type="molecule type" value="Genomic_DNA"/>
</dbReference>
<feature type="transmembrane region" description="Helical" evidence="1">
    <location>
        <begin position="923"/>
        <end position="942"/>
    </location>
</feature>
<keyword evidence="3" id="KW-1185">Reference proteome</keyword>
<evidence type="ECO:0000256" key="1">
    <source>
        <dbReference type="SAM" id="Phobius"/>
    </source>
</evidence>
<keyword evidence="1" id="KW-1133">Transmembrane helix</keyword>
<evidence type="ECO:0000313" key="2">
    <source>
        <dbReference type="EMBL" id="KAK4182656.1"/>
    </source>
</evidence>
<proteinExistence type="predicted"/>
<feature type="transmembrane region" description="Helical" evidence="1">
    <location>
        <begin position="995"/>
        <end position="1024"/>
    </location>
</feature>
<evidence type="ECO:0000313" key="3">
    <source>
        <dbReference type="Proteomes" id="UP001302126"/>
    </source>
</evidence>
<comment type="caution">
    <text evidence="2">The sequence shown here is derived from an EMBL/GenBank/DDBJ whole genome shotgun (WGS) entry which is preliminary data.</text>
</comment>
<reference evidence="2" key="1">
    <citation type="journal article" date="2023" name="Mol. Phylogenet. Evol.">
        <title>Genome-scale phylogeny and comparative genomics of the fungal order Sordariales.</title>
        <authorList>
            <person name="Hensen N."/>
            <person name="Bonometti L."/>
            <person name="Westerberg I."/>
            <person name="Brannstrom I.O."/>
            <person name="Guillou S."/>
            <person name="Cros-Aarteil S."/>
            <person name="Calhoun S."/>
            <person name="Haridas S."/>
            <person name="Kuo A."/>
            <person name="Mondo S."/>
            <person name="Pangilinan J."/>
            <person name="Riley R."/>
            <person name="LaButti K."/>
            <person name="Andreopoulos B."/>
            <person name="Lipzen A."/>
            <person name="Chen C."/>
            <person name="Yan M."/>
            <person name="Daum C."/>
            <person name="Ng V."/>
            <person name="Clum A."/>
            <person name="Steindorff A."/>
            <person name="Ohm R.A."/>
            <person name="Martin F."/>
            <person name="Silar P."/>
            <person name="Natvig D.O."/>
            <person name="Lalanne C."/>
            <person name="Gautier V."/>
            <person name="Ament-Velasquez S.L."/>
            <person name="Kruys A."/>
            <person name="Hutchinson M.I."/>
            <person name="Powell A.J."/>
            <person name="Barry K."/>
            <person name="Miller A.N."/>
            <person name="Grigoriev I.V."/>
            <person name="Debuchy R."/>
            <person name="Gladieux P."/>
            <person name="Hiltunen Thoren M."/>
            <person name="Johannesson H."/>
        </authorList>
    </citation>
    <scope>NUCLEOTIDE SEQUENCE</scope>
    <source>
        <strain evidence="2">PSN309</strain>
    </source>
</reference>
<feature type="transmembrane region" description="Helical" evidence="1">
    <location>
        <begin position="788"/>
        <end position="811"/>
    </location>
</feature>
<accession>A0AAN6WJY8</accession>
<gene>
    <name evidence="2" type="ORF">QBC35DRAFT_147519</name>
</gene>
<keyword evidence="1" id="KW-0812">Transmembrane</keyword>
<organism evidence="2 3">
    <name type="scientific">Podospora australis</name>
    <dbReference type="NCBI Taxonomy" id="1536484"/>
    <lineage>
        <taxon>Eukaryota</taxon>
        <taxon>Fungi</taxon>
        <taxon>Dikarya</taxon>
        <taxon>Ascomycota</taxon>
        <taxon>Pezizomycotina</taxon>
        <taxon>Sordariomycetes</taxon>
        <taxon>Sordariomycetidae</taxon>
        <taxon>Sordariales</taxon>
        <taxon>Podosporaceae</taxon>
        <taxon>Podospora</taxon>
    </lineage>
</organism>
<name>A0AAN6WJY8_9PEZI</name>
<keyword evidence="1" id="KW-0472">Membrane</keyword>
<feature type="transmembrane region" description="Helical" evidence="1">
    <location>
        <begin position="954"/>
        <end position="975"/>
    </location>
</feature>
<protein>
    <submittedName>
        <fullName evidence="2">Uncharacterized protein</fullName>
    </submittedName>
</protein>
<dbReference type="Proteomes" id="UP001302126">
    <property type="component" value="Unassembled WGS sequence"/>
</dbReference>
<sequence length="1381" mass="151946">MAATMSYLAGAHDAYMSESHQLSRKLSHKRSKAERKSYHRYKKLFDSCPLHAKGFHRDNQQALGLPRSYSLRVVDDPYLPADLKAAHSTAATQIQGKSVIVGQHGCKDTGLNLGGVGIDVDHVTWIAPTESYTFSTLETTSTPVDVVGHLSFASSSPTGSIAIGAAVVNVELDKKTTWYDVQVSADAGAYWDTSGKKLAWDDTTSRWGAANWEAGKFTFGYDVENAGDELQPYVVAENYFRDNSSNPPTEFNLTKDTYSFDYTCIIGESTQKGALLETTVTTIIPDAPTERSGSAIKTVFPERWSIQLTPWADSFVGAYKDPSGTVYAVKGQLLLDDDMTFQESALMAPDAELEEISESTAALEMDDATGEAKEDSEASDLQLSSAPTLVAMQTWARVAPRMAAFADAPPPPSLRVQELINFNPMVPDKDDASGYRDSVAQLAMKDFQDIIVYHMDNDLRETFISTSPIALTPAVLAVATDHPDNAAFYKTMQVPLIVSILAQGTSEPGKHCNAARANARLKTIPANSEVYKRHSSKLYQLRFKERFPMQKFLDDQRQNPRTERLDLYSKKMKDYFVAKTNGLREGNPDFNAQLKTALDDIDNLVTWAKDKGIYWGVELLYFVQNSIMKQWYAQYHSGKTNSSTGMFLKQLNALFGMLEDNAVNTKPGGRNFMQAFNDEVRLYQMTTLVPQLVDINDNRSDFDSLFVECLAEYIQHYQGVDAKEHKEAMEAALLIHGNKELRHKIFDTLNLATRLSSASGSWLGIAQAWEAQWAANPVISKMASAAKFFKVTAGVTCMVMILIPLCPWFGLGEHVRNAMTPEQKLMWKMSLAGMIGLAVVKLFQNLARVYYFWADLANSWQVLKVIFGSTTVIDAVKDGALKVQNNFARWFTRTSAQTTELAGAEAAQFGRMSKIFGRNLGEAMAGVIGLVLGIVSIVLIAIDMDTKKDGLLQAMDIIMLISAGLQVLAVVAGWITLAWTSGATAVGVLGATYSALSICAAWAGPAAIVFAVIGIIIFVIWWNLTDHRDPATKFVEDKARPVGLYVENPKQAPEYIATVPADKISSSLPGVTFEGPLVPGATLERSKAPSLISAKFLRLASDEGAADLADAADFTHDTIWSFETDADGNSLIYTTRTKANPEAPEVKISTLWYVGTRGRDVIVQRMPSSRDDPKWKESVNAVKWQVTLLEVPETKGEGKEAPVLSAKARIQQGGLDLGRSVSPDGKETGLMLVDVEAFRKKAKDWNALMRMTVPPRGLEPPAPVPFHVWKISMQVLAPGGFAYRHSDWEITDQSTNERNYPRFETEVSEGLKWSISPALNGDFFELVTEGRDAGVVRQKEGVKAPATEPVSYTVTCQAMRNDQAVGPERTASFTLKVIHLG</sequence>